<reference evidence="1" key="1">
    <citation type="submission" date="2022-06" db="EMBL/GenBank/DDBJ databases">
        <title>New cyanobacteria of genus Symplocastrum in benthos of Lake Baikal.</title>
        <authorList>
            <person name="Sorokovikova E."/>
            <person name="Tikhonova I."/>
            <person name="Krasnopeev A."/>
            <person name="Evseev P."/>
            <person name="Gladkikh A."/>
            <person name="Belykh O."/>
        </authorList>
    </citation>
    <scope>NUCLEOTIDE SEQUENCE</scope>
    <source>
        <strain evidence="1">BBK-W-15</strain>
    </source>
</reference>
<organism evidence="1 2">
    <name type="scientific">Limnofasciculus baicalensis BBK-W-15</name>
    <dbReference type="NCBI Taxonomy" id="2699891"/>
    <lineage>
        <taxon>Bacteria</taxon>
        <taxon>Bacillati</taxon>
        <taxon>Cyanobacteriota</taxon>
        <taxon>Cyanophyceae</taxon>
        <taxon>Coleofasciculales</taxon>
        <taxon>Coleofasciculaceae</taxon>
        <taxon>Limnofasciculus</taxon>
        <taxon>Limnofasciculus baicalensis</taxon>
    </lineage>
</organism>
<comment type="caution">
    <text evidence="1">The sequence shown here is derived from an EMBL/GenBank/DDBJ whole genome shotgun (WGS) entry which is preliminary data.</text>
</comment>
<dbReference type="RefSeq" id="WP_254014321.1">
    <property type="nucleotide sequence ID" value="NZ_JAMZMM010000355.1"/>
</dbReference>
<dbReference type="EMBL" id="JAMZMM010000355">
    <property type="protein sequence ID" value="MCP2731586.1"/>
    <property type="molecule type" value="Genomic_DNA"/>
</dbReference>
<evidence type="ECO:0000313" key="2">
    <source>
        <dbReference type="Proteomes" id="UP001204953"/>
    </source>
</evidence>
<sequence length="87" mass="9800">MNTATISTWYQANIQYLLSSIDRIRQVLTNYIESQENPTTQLNTPGQPIFSSSPPSALEQLCTTFGLSQGERDILLNMPLLWLLAKI</sequence>
<dbReference type="AlphaFoldDB" id="A0AAE3GXF4"/>
<evidence type="ECO:0000313" key="1">
    <source>
        <dbReference type="EMBL" id="MCP2731586.1"/>
    </source>
</evidence>
<keyword evidence="2" id="KW-1185">Reference proteome</keyword>
<name>A0AAE3GXF4_9CYAN</name>
<dbReference type="Proteomes" id="UP001204953">
    <property type="component" value="Unassembled WGS sequence"/>
</dbReference>
<proteinExistence type="predicted"/>
<gene>
    <name evidence="1" type="ORF">NJ959_24465</name>
</gene>
<protein>
    <submittedName>
        <fullName evidence="1">Uncharacterized protein</fullName>
    </submittedName>
</protein>
<accession>A0AAE3GXF4</accession>